<evidence type="ECO:0000256" key="7">
    <source>
        <dbReference type="SAM" id="Phobius"/>
    </source>
</evidence>
<evidence type="ECO:0000313" key="9">
    <source>
        <dbReference type="EMBL" id="MBK1854218.1"/>
    </source>
</evidence>
<dbReference type="AlphaFoldDB" id="A0AAE2V8X4"/>
<dbReference type="SUPFAM" id="SSF51735">
    <property type="entry name" value="NAD(P)-binding Rossmann-fold domains"/>
    <property type="match status" value="1"/>
</dbReference>
<dbReference type="InterPro" id="IPR038770">
    <property type="entry name" value="Na+/solute_symporter_sf"/>
</dbReference>
<keyword evidence="3" id="KW-0813">Transport</keyword>
<dbReference type="RefSeq" id="WP_309488823.1">
    <property type="nucleotide sequence ID" value="NZ_JAENIG010000002.1"/>
</dbReference>
<dbReference type="Gene3D" id="3.40.50.720">
    <property type="entry name" value="NAD(P)-binding Rossmann-like Domain"/>
    <property type="match status" value="1"/>
</dbReference>
<dbReference type="PANTHER" id="PTHR42751">
    <property type="entry name" value="SODIUM/HYDROGEN EXCHANGER FAMILY/TRKA DOMAIN PROTEIN"/>
    <property type="match status" value="1"/>
</dbReference>
<gene>
    <name evidence="9" type="ORF">JIN83_04575</name>
</gene>
<feature type="domain" description="RCK N-terminal" evidence="8">
    <location>
        <begin position="419"/>
        <end position="535"/>
    </location>
</feature>
<dbReference type="GO" id="GO:0016020">
    <property type="term" value="C:membrane"/>
    <property type="evidence" value="ECO:0007669"/>
    <property type="project" value="UniProtKB-SubCell"/>
</dbReference>
<feature type="transmembrane region" description="Helical" evidence="7">
    <location>
        <begin position="280"/>
        <end position="297"/>
    </location>
</feature>
<comment type="caution">
    <text evidence="9">The sequence shown here is derived from an EMBL/GenBank/DDBJ whole genome shotgun (WGS) entry which is preliminary data.</text>
</comment>
<evidence type="ECO:0000256" key="1">
    <source>
        <dbReference type="ARBA" id="ARBA00004141"/>
    </source>
</evidence>
<dbReference type="GO" id="GO:1902600">
    <property type="term" value="P:proton transmembrane transport"/>
    <property type="evidence" value="ECO:0007669"/>
    <property type="project" value="InterPro"/>
</dbReference>
<keyword evidence="10" id="KW-1185">Reference proteome</keyword>
<keyword evidence="4 7" id="KW-0812">Transmembrane</keyword>
<organism evidence="9 10">
    <name type="scientific">Oceaniferula flava</name>
    <dbReference type="NCBI Taxonomy" id="2800421"/>
    <lineage>
        <taxon>Bacteria</taxon>
        <taxon>Pseudomonadati</taxon>
        <taxon>Verrucomicrobiota</taxon>
        <taxon>Verrucomicrobiia</taxon>
        <taxon>Verrucomicrobiales</taxon>
        <taxon>Verrucomicrobiaceae</taxon>
        <taxon>Oceaniferula</taxon>
    </lineage>
</organism>
<dbReference type="InterPro" id="IPR006153">
    <property type="entry name" value="Cation/H_exchanger_TM"/>
</dbReference>
<feature type="transmembrane region" description="Helical" evidence="7">
    <location>
        <begin position="38"/>
        <end position="58"/>
    </location>
</feature>
<feature type="transmembrane region" description="Helical" evidence="7">
    <location>
        <begin position="157"/>
        <end position="180"/>
    </location>
</feature>
<comment type="similarity">
    <text evidence="2">Belongs to the monovalent cation:proton antiporter 2 (CPA2) transporter (TC 2.A.37) family.</text>
</comment>
<evidence type="ECO:0000313" key="10">
    <source>
        <dbReference type="Proteomes" id="UP000634206"/>
    </source>
</evidence>
<sequence length="557" mass="59285">MFLAAGNEVAPVVALMAMVLGGVVLVSLLLLRFKQSLLVGYFTCGVVFANTGAFSWLGADPEHAVAGLSELGVVLLMFTLGIEFSIRELLHLRRVVLGGGGMQMLVTTLLAMAVCYLLGVSGSTLLVVGFALALSSTAVSIKSFQDLGQPDTPGARMALGIAIFQDLAVIVFMVVLPSLVGDGAGGAMPIVWSLLKGVLFLALCWGLSRVGVPHLLHAVALSRSRELFTVTVIALCAGIAWGANWFGLSLALGAFATGLVVSESIYSHRVLADILPFKDLFLTVFFVSVGLMIDLSVVRESWWIIALGVATILLIKGLVIIAIGRKMGLRLRQALLAGAALSSSGEFSLVLMNRAADLGGLPSQLEQMLLACTAVSMALVPGLMRSMIPLSSKLEARGWCKPKSTNEALTNHADADTLRDHVVICGYGPVGQRVHEAMKRASIQVVVLEMNADTVRDLHQRGVRVMFADATKEDTMQLAKVDKARAIAFTFPEPRLACEGVIAARQLNPGIVTYARAKFSAEVEMLKKEGVHHIFHDEATSGDAMVQAVLGCYSVEM</sequence>
<feature type="transmembrane region" description="Helical" evidence="7">
    <location>
        <begin position="303"/>
        <end position="323"/>
    </location>
</feature>
<dbReference type="Proteomes" id="UP000634206">
    <property type="component" value="Unassembled WGS sequence"/>
</dbReference>
<dbReference type="Pfam" id="PF00999">
    <property type="entry name" value="Na_H_Exchanger"/>
    <property type="match status" value="1"/>
</dbReference>
<evidence type="ECO:0000256" key="2">
    <source>
        <dbReference type="ARBA" id="ARBA00005551"/>
    </source>
</evidence>
<dbReference type="GO" id="GO:0006813">
    <property type="term" value="P:potassium ion transport"/>
    <property type="evidence" value="ECO:0007669"/>
    <property type="project" value="InterPro"/>
</dbReference>
<protein>
    <submittedName>
        <fullName evidence="9">Cation:proton antiporter</fullName>
    </submittedName>
</protein>
<comment type="subcellular location">
    <subcellularLocation>
        <location evidence="1">Membrane</location>
        <topology evidence="1">Multi-pass membrane protein</topology>
    </subcellularLocation>
</comment>
<keyword evidence="6 7" id="KW-0472">Membrane</keyword>
<dbReference type="PANTHER" id="PTHR42751:SF3">
    <property type="entry name" value="SODIUM_GLUTAMATE SYMPORTER"/>
    <property type="match status" value="1"/>
</dbReference>
<dbReference type="Gene3D" id="1.20.1530.20">
    <property type="match status" value="1"/>
</dbReference>
<feature type="transmembrane region" description="Helical" evidence="7">
    <location>
        <begin position="186"/>
        <end position="207"/>
    </location>
</feature>
<evidence type="ECO:0000259" key="8">
    <source>
        <dbReference type="PROSITE" id="PS51201"/>
    </source>
</evidence>
<proteinExistence type="inferred from homology"/>
<dbReference type="GO" id="GO:0015297">
    <property type="term" value="F:antiporter activity"/>
    <property type="evidence" value="ECO:0007669"/>
    <property type="project" value="InterPro"/>
</dbReference>
<dbReference type="InterPro" id="IPR003148">
    <property type="entry name" value="RCK_N"/>
</dbReference>
<dbReference type="EMBL" id="JAENIG010000002">
    <property type="protein sequence ID" value="MBK1854218.1"/>
    <property type="molecule type" value="Genomic_DNA"/>
</dbReference>
<evidence type="ECO:0000256" key="6">
    <source>
        <dbReference type="ARBA" id="ARBA00023136"/>
    </source>
</evidence>
<keyword evidence="5 7" id="KW-1133">Transmembrane helix</keyword>
<feature type="transmembrane region" description="Helical" evidence="7">
    <location>
        <begin position="12"/>
        <end position="31"/>
    </location>
</feature>
<evidence type="ECO:0000256" key="4">
    <source>
        <dbReference type="ARBA" id="ARBA00022692"/>
    </source>
</evidence>
<feature type="transmembrane region" description="Helical" evidence="7">
    <location>
        <begin position="64"/>
        <end position="84"/>
    </location>
</feature>
<feature type="transmembrane region" description="Helical" evidence="7">
    <location>
        <begin position="227"/>
        <end position="244"/>
    </location>
</feature>
<evidence type="ECO:0000256" key="5">
    <source>
        <dbReference type="ARBA" id="ARBA00022989"/>
    </source>
</evidence>
<accession>A0AAE2V8X4</accession>
<name>A0AAE2V8X4_9BACT</name>
<dbReference type="Pfam" id="PF02254">
    <property type="entry name" value="TrkA_N"/>
    <property type="match status" value="1"/>
</dbReference>
<dbReference type="InterPro" id="IPR036291">
    <property type="entry name" value="NAD(P)-bd_dom_sf"/>
</dbReference>
<evidence type="ECO:0000256" key="3">
    <source>
        <dbReference type="ARBA" id="ARBA00022448"/>
    </source>
</evidence>
<dbReference type="PROSITE" id="PS51201">
    <property type="entry name" value="RCK_N"/>
    <property type="match status" value="1"/>
</dbReference>
<reference evidence="9" key="1">
    <citation type="submission" date="2021-01" db="EMBL/GenBank/DDBJ databases">
        <title>Modified the classification status of verrucomicrobia.</title>
        <authorList>
            <person name="Feng X."/>
        </authorList>
    </citation>
    <scope>NUCLEOTIDE SEQUENCE</scope>
    <source>
        <strain evidence="9">5K15</strain>
    </source>
</reference>